<dbReference type="SUPFAM" id="SSF50891">
    <property type="entry name" value="Cyclophilin-like"/>
    <property type="match status" value="1"/>
</dbReference>
<evidence type="ECO:0000259" key="4">
    <source>
        <dbReference type="PROSITE" id="PS50072"/>
    </source>
</evidence>
<dbReference type="Pfam" id="PF00160">
    <property type="entry name" value="Pro_isomerase"/>
    <property type="match status" value="1"/>
</dbReference>
<dbReference type="InterPro" id="IPR044665">
    <property type="entry name" value="E_coli_cyclophilin_A-like"/>
</dbReference>
<comment type="function">
    <text evidence="3">PPIases accelerate the folding of proteins. It catalyzes the cis-trans isomerization of proline imidic peptide bonds in oligopeptides.</text>
</comment>
<gene>
    <name evidence="5" type="ORF">ENS64_02275</name>
</gene>
<keyword evidence="1 3" id="KW-0697">Rotamase</keyword>
<feature type="signal peptide" evidence="3">
    <location>
        <begin position="1"/>
        <end position="33"/>
    </location>
</feature>
<comment type="similarity">
    <text evidence="3">Belongs to the cyclophilin-type PPIase family.</text>
</comment>
<comment type="catalytic activity">
    <reaction evidence="3">
        <text>[protein]-peptidylproline (omega=180) = [protein]-peptidylproline (omega=0)</text>
        <dbReference type="Rhea" id="RHEA:16237"/>
        <dbReference type="Rhea" id="RHEA-COMP:10747"/>
        <dbReference type="Rhea" id="RHEA-COMP:10748"/>
        <dbReference type="ChEBI" id="CHEBI:83833"/>
        <dbReference type="ChEBI" id="CHEBI:83834"/>
        <dbReference type="EC" id="5.2.1.8"/>
    </reaction>
</comment>
<feature type="chain" id="PRO_5028521981" description="Peptidyl-prolyl cis-trans isomerase" evidence="3">
    <location>
        <begin position="34"/>
        <end position="224"/>
    </location>
</feature>
<keyword evidence="2 3" id="KW-0413">Isomerase</keyword>
<evidence type="ECO:0000256" key="1">
    <source>
        <dbReference type="ARBA" id="ARBA00023110"/>
    </source>
</evidence>
<evidence type="ECO:0000256" key="3">
    <source>
        <dbReference type="RuleBase" id="RU363019"/>
    </source>
</evidence>
<dbReference type="GO" id="GO:0003755">
    <property type="term" value="F:peptidyl-prolyl cis-trans isomerase activity"/>
    <property type="evidence" value="ECO:0007669"/>
    <property type="project" value="UniProtKB-UniRule"/>
</dbReference>
<reference evidence="5" key="1">
    <citation type="journal article" date="2020" name="mSystems">
        <title>Genome- and Community-Level Interaction Insights into Carbon Utilization and Element Cycling Functions of Hydrothermarchaeota in Hydrothermal Sediment.</title>
        <authorList>
            <person name="Zhou Z."/>
            <person name="Liu Y."/>
            <person name="Xu W."/>
            <person name="Pan J."/>
            <person name="Luo Z.H."/>
            <person name="Li M."/>
        </authorList>
    </citation>
    <scope>NUCLEOTIDE SEQUENCE [LARGE SCALE GENOMIC DNA]</scope>
    <source>
        <strain evidence="5">SpSt-508</strain>
    </source>
</reference>
<sequence>MTNRRVNATTSRRRWLGLMGCLLLTGCDTRPSAAPPPVPTAPSLHTDVSQAPESFRVKFVTTKGEFVVAVYRDWAPQGADRFRELVDAGFYDGCKFFRAIEGFMVQFGINGDPAVSAQWRDKRIPDDPVKQSNTRGKITFAMAGPNSRTTQLFINYVDNSRLDADGFAPFGEVVEGMDVVDSLNKEYGGEPSNFQAEIQEQGNSFLEQRYPRLDAILTARVIEP</sequence>
<dbReference type="PANTHER" id="PTHR43246">
    <property type="entry name" value="PEPTIDYL-PROLYL CIS-TRANS ISOMERASE CYP38, CHLOROPLASTIC"/>
    <property type="match status" value="1"/>
</dbReference>
<dbReference type="InterPro" id="IPR002130">
    <property type="entry name" value="Cyclophilin-type_PPIase_dom"/>
</dbReference>
<keyword evidence="3" id="KW-0732">Signal</keyword>
<evidence type="ECO:0000313" key="5">
    <source>
        <dbReference type="EMBL" id="HGT38085.1"/>
    </source>
</evidence>
<dbReference type="PROSITE" id="PS50072">
    <property type="entry name" value="CSA_PPIASE_2"/>
    <property type="match status" value="1"/>
</dbReference>
<dbReference type="CDD" id="cd00317">
    <property type="entry name" value="cyclophilin"/>
    <property type="match status" value="1"/>
</dbReference>
<dbReference type="AlphaFoldDB" id="A0A7C4QN56"/>
<feature type="domain" description="PPIase cyclophilin-type" evidence="4">
    <location>
        <begin position="64"/>
        <end position="185"/>
    </location>
</feature>
<dbReference type="InterPro" id="IPR029000">
    <property type="entry name" value="Cyclophilin-like_dom_sf"/>
</dbReference>
<name>A0A7C4QN56_9PLAN</name>
<comment type="caution">
    <text evidence="5">The sequence shown here is derived from an EMBL/GenBank/DDBJ whole genome shotgun (WGS) entry which is preliminary data.</text>
</comment>
<dbReference type="EC" id="5.2.1.8" evidence="3"/>
<dbReference type="PROSITE" id="PS51257">
    <property type="entry name" value="PROKAR_LIPOPROTEIN"/>
    <property type="match status" value="1"/>
</dbReference>
<organism evidence="5">
    <name type="scientific">Schlesneria paludicola</name>
    <dbReference type="NCBI Taxonomy" id="360056"/>
    <lineage>
        <taxon>Bacteria</taxon>
        <taxon>Pseudomonadati</taxon>
        <taxon>Planctomycetota</taxon>
        <taxon>Planctomycetia</taxon>
        <taxon>Planctomycetales</taxon>
        <taxon>Planctomycetaceae</taxon>
        <taxon>Schlesneria</taxon>
    </lineage>
</organism>
<dbReference type="Gene3D" id="2.40.100.10">
    <property type="entry name" value="Cyclophilin-like"/>
    <property type="match status" value="1"/>
</dbReference>
<proteinExistence type="inferred from homology"/>
<dbReference type="PRINTS" id="PR00153">
    <property type="entry name" value="CSAPPISMRASE"/>
</dbReference>
<accession>A0A7C4QN56</accession>
<protein>
    <recommendedName>
        <fullName evidence="3">Peptidyl-prolyl cis-trans isomerase</fullName>
        <shortName evidence="3">PPIase</shortName>
        <ecNumber evidence="3">5.2.1.8</ecNumber>
    </recommendedName>
</protein>
<dbReference type="EMBL" id="DSVQ01000005">
    <property type="protein sequence ID" value="HGT38085.1"/>
    <property type="molecule type" value="Genomic_DNA"/>
</dbReference>
<evidence type="ECO:0000256" key="2">
    <source>
        <dbReference type="ARBA" id="ARBA00023235"/>
    </source>
</evidence>